<accession>A0A6M7UTU5</accession>
<gene>
    <name evidence="1" type="ORF">EB233_31820</name>
</gene>
<dbReference type="RefSeq" id="WP_064990614.1">
    <property type="nucleotide sequence ID" value="NZ_CP033361.1"/>
</dbReference>
<protein>
    <recommendedName>
        <fullName evidence="3">Glycosyltransferase family 1 protein</fullName>
    </recommendedName>
</protein>
<name>A0A6M7UTU5_9HYPH</name>
<dbReference type="EMBL" id="CP033361">
    <property type="protein sequence ID" value="QKC79448.1"/>
    <property type="molecule type" value="Genomic_DNA"/>
</dbReference>
<dbReference type="Proteomes" id="UP000503339">
    <property type="component" value="Chromosome"/>
</dbReference>
<sequence length="312" mass="35398">MRIVYFHSDTHPYDKAIYPGVGPAFAKPLSWEARPISQLGRGDYDCAIVDNRLEPGDVEMLKAHLAAPASRRSPLFFRVSDPDMPETTNPCVRFIFDCADHPGVHYATTYDPEGPFLAFVTTLKVSRVVHLPYPYDSSREVEVPLAGRRRKIFLSGSNSKTLYPLRYVLRRRRSRLPWLKLLIFDLKHPGYPEAGKPPRHNITHARFVGLAAEFTHFFLCGARYNSELMKYAECAYAGCVPVGVPATSLNAAAGRYFRPYTARGFDLLRDVYQAIPALEERAAGYRAAMRDLRSPARIIREFTAEVRSIERQ</sequence>
<proteinExistence type="predicted"/>
<dbReference type="AlphaFoldDB" id="A0A6M7UTU5"/>
<evidence type="ECO:0008006" key="3">
    <source>
        <dbReference type="Google" id="ProtNLM"/>
    </source>
</evidence>
<reference evidence="1 2" key="1">
    <citation type="submission" date="2018-10" db="EMBL/GenBank/DDBJ databases">
        <authorList>
            <person name="Perry B.J."/>
            <person name="Sullivan J.T."/>
            <person name="Murphy R.J.T."/>
            <person name="Ramsay J.P."/>
            <person name="Ronson C.W."/>
        </authorList>
    </citation>
    <scope>NUCLEOTIDE SEQUENCE [LARGE SCALE GENOMIC DNA]</scope>
    <source>
        <strain evidence="1 2">NZP2014</strain>
    </source>
</reference>
<keyword evidence="2" id="KW-1185">Reference proteome</keyword>
<organism evidence="1 2">
    <name type="scientific">Mesorhizobium erdmanii</name>
    <dbReference type="NCBI Taxonomy" id="1777866"/>
    <lineage>
        <taxon>Bacteria</taxon>
        <taxon>Pseudomonadati</taxon>
        <taxon>Pseudomonadota</taxon>
        <taxon>Alphaproteobacteria</taxon>
        <taxon>Hyphomicrobiales</taxon>
        <taxon>Phyllobacteriaceae</taxon>
        <taxon>Mesorhizobium</taxon>
    </lineage>
</organism>
<evidence type="ECO:0000313" key="2">
    <source>
        <dbReference type="Proteomes" id="UP000503339"/>
    </source>
</evidence>
<evidence type="ECO:0000313" key="1">
    <source>
        <dbReference type="EMBL" id="QKC79448.1"/>
    </source>
</evidence>
<dbReference type="KEGG" id="merd:EB233_31820"/>